<reference evidence="2" key="1">
    <citation type="journal article" date="2014" name="Int. J. Syst. Evol. Microbiol.">
        <title>Complete genome sequence of Corynebacterium casei LMG S-19264T (=DSM 44701T), isolated from a smear-ripened cheese.</title>
        <authorList>
            <consortium name="US DOE Joint Genome Institute (JGI-PGF)"/>
            <person name="Walter F."/>
            <person name="Albersmeier A."/>
            <person name="Kalinowski J."/>
            <person name="Ruckert C."/>
        </authorList>
    </citation>
    <scope>NUCLEOTIDE SEQUENCE</scope>
    <source>
        <strain evidence="2">CGMCC 1.16067</strain>
    </source>
</reference>
<reference evidence="2" key="2">
    <citation type="submission" date="2020-09" db="EMBL/GenBank/DDBJ databases">
        <authorList>
            <person name="Sun Q."/>
            <person name="Zhou Y."/>
        </authorList>
    </citation>
    <scope>NUCLEOTIDE SEQUENCE</scope>
    <source>
        <strain evidence="2">CGMCC 1.16067</strain>
    </source>
</reference>
<keyword evidence="3" id="KW-1185">Reference proteome</keyword>
<dbReference type="Gene3D" id="3.40.50.880">
    <property type="match status" value="1"/>
</dbReference>
<dbReference type="AlphaFoldDB" id="A0A917B945"/>
<dbReference type="SUPFAM" id="SSF52317">
    <property type="entry name" value="Class I glutamine amidotransferase-like"/>
    <property type="match status" value="1"/>
</dbReference>
<evidence type="ECO:0000259" key="1">
    <source>
        <dbReference type="Pfam" id="PF00117"/>
    </source>
</evidence>
<proteinExistence type="predicted"/>
<gene>
    <name evidence="2" type="primary">guaA</name>
    <name evidence="2" type="ORF">GCM10011519_00300</name>
</gene>
<name>A0A917B945_9ACTN</name>
<dbReference type="RefSeq" id="WP_188777116.1">
    <property type="nucleotide sequence ID" value="NZ_BMKQ01000001.1"/>
</dbReference>
<dbReference type="EMBL" id="BMKQ01000001">
    <property type="protein sequence ID" value="GGF30787.1"/>
    <property type="molecule type" value="Genomic_DNA"/>
</dbReference>
<protein>
    <submittedName>
        <fullName evidence="2">Glutamine amidotransferase</fullName>
    </submittedName>
</protein>
<evidence type="ECO:0000313" key="3">
    <source>
        <dbReference type="Proteomes" id="UP000649179"/>
    </source>
</evidence>
<dbReference type="Pfam" id="PF00117">
    <property type="entry name" value="GATase"/>
    <property type="match status" value="1"/>
</dbReference>
<organism evidence="2 3">
    <name type="scientific">Marmoricola endophyticus</name>
    <dbReference type="NCBI Taxonomy" id="2040280"/>
    <lineage>
        <taxon>Bacteria</taxon>
        <taxon>Bacillati</taxon>
        <taxon>Actinomycetota</taxon>
        <taxon>Actinomycetes</taxon>
        <taxon>Propionibacteriales</taxon>
        <taxon>Nocardioidaceae</taxon>
        <taxon>Marmoricola</taxon>
    </lineage>
</organism>
<dbReference type="PANTHER" id="PTHR42695:SF5">
    <property type="entry name" value="GLUTAMINE AMIDOTRANSFERASE YLR126C-RELATED"/>
    <property type="match status" value="1"/>
</dbReference>
<evidence type="ECO:0000313" key="2">
    <source>
        <dbReference type="EMBL" id="GGF30787.1"/>
    </source>
</evidence>
<sequence length="242" mass="25195">MSGPSPRVLVVQFQDDAPVGWLGEWLVEEGAVLDVRHLDRGETPPATLAEHDAVVVLGGFPAAYDDHPDVHTATALVRTAAAEEVPTLGICLGHQVCAVALGGRVHRNPLGRQLGVLPVGWSDEATEDPLLGPVSAAAGVVHWNGDVVEALPPGATVLARAPRGEVQAARLAPTVWGVQAHPEAHEAITAGWAAAEADRPGAQERAAMSAAVALRHDELARDWRPLARALVGLASGATDLPR</sequence>
<dbReference type="CDD" id="cd01741">
    <property type="entry name" value="GATase1_1"/>
    <property type="match status" value="1"/>
</dbReference>
<feature type="domain" description="Glutamine amidotransferase" evidence="1">
    <location>
        <begin position="47"/>
        <end position="185"/>
    </location>
</feature>
<dbReference type="InterPro" id="IPR017926">
    <property type="entry name" value="GATASE"/>
</dbReference>
<dbReference type="Proteomes" id="UP000649179">
    <property type="component" value="Unassembled WGS sequence"/>
</dbReference>
<dbReference type="InterPro" id="IPR044992">
    <property type="entry name" value="ChyE-like"/>
</dbReference>
<dbReference type="InterPro" id="IPR029062">
    <property type="entry name" value="Class_I_gatase-like"/>
</dbReference>
<dbReference type="PROSITE" id="PS51273">
    <property type="entry name" value="GATASE_TYPE_1"/>
    <property type="match status" value="1"/>
</dbReference>
<keyword evidence="2" id="KW-0315">Glutamine amidotransferase</keyword>
<comment type="caution">
    <text evidence="2">The sequence shown here is derived from an EMBL/GenBank/DDBJ whole genome shotgun (WGS) entry which is preliminary data.</text>
</comment>
<dbReference type="GO" id="GO:0005829">
    <property type="term" value="C:cytosol"/>
    <property type="evidence" value="ECO:0007669"/>
    <property type="project" value="TreeGrafter"/>
</dbReference>
<accession>A0A917B945</accession>
<dbReference type="PANTHER" id="PTHR42695">
    <property type="entry name" value="GLUTAMINE AMIDOTRANSFERASE YLR126C-RELATED"/>
    <property type="match status" value="1"/>
</dbReference>